<gene>
    <name evidence="1" type="ORF">H1R20_g4397</name>
</gene>
<dbReference type="InterPro" id="IPR027410">
    <property type="entry name" value="TCP-1-like_intermed_sf"/>
</dbReference>
<accession>A0A9W8JDP4</accession>
<dbReference type="EMBL" id="JANBPK010000763">
    <property type="protein sequence ID" value="KAJ2932702.1"/>
    <property type="molecule type" value="Genomic_DNA"/>
</dbReference>
<dbReference type="Gene3D" id="3.30.260.10">
    <property type="entry name" value="TCP-1-like chaperonin intermediate domain"/>
    <property type="match status" value="1"/>
</dbReference>
<dbReference type="OrthoDB" id="1733909at2759"/>
<sequence length="63" mass="6814">MDLRRGSQATVNRVVSFPSSHAKSVTTIAEIAQVTTISANGDTHVGNLIACRRQYPPRQNPPP</sequence>
<comment type="caution">
    <text evidence="1">The sequence shown here is derived from an EMBL/GenBank/DDBJ whole genome shotgun (WGS) entry which is preliminary data.</text>
</comment>
<dbReference type="SUPFAM" id="SSF54849">
    <property type="entry name" value="GroEL-intermediate domain like"/>
    <property type="match status" value="1"/>
</dbReference>
<evidence type="ECO:0000313" key="1">
    <source>
        <dbReference type="EMBL" id="KAJ2932702.1"/>
    </source>
</evidence>
<dbReference type="Proteomes" id="UP001140091">
    <property type="component" value="Unassembled WGS sequence"/>
</dbReference>
<feature type="non-terminal residue" evidence="1">
    <location>
        <position position="63"/>
    </location>
</feature>
<dbReference type="InterPro" id="IPR027413">
    <property type="entry name" value="GROEL-like_equatorial_sf"/>
</dbReference>
<protein>
    <submittedName>
        <fullName evidence="1">Uncharacterized protein</fullName>
    </submittedName>
</protein>
<evidence type="ECO:0000313" key="2">
    <source>
        <dbReference type="Proteomes" id="UP001140091"/>
    </source>
</evidence>
<proteinExistence type="predicted"/>
<organism evidence="1 2">
    <name type="scientific">Candolleomyces eurysporus</name>
    <dbReference type="NCBI Taxonomy" id="2828524"/>
    <lineage>
        <taxon>Eukaryota</taxon>
        <taxon>Fungi</taxon>
        <taxon>Dikarya</taxon>
        <taxon>Basidiomycota</taxon>
        <taxon>Agaricomycotina</taxon>
        <taxon>Agaricomycetes</taxon>
        <taxon>Agaricomycetidae</taxon>
        <taxon>Agaricales</taxon>
        <taxon>Agaricineae</taxon>
        <taxon>Psathyrellaceae</taxon>
        <taxon>Candolleomyces</taxon>
    </lineage>
</organism>
<dbReference type="Gene3D" id="1.10.560.10">
    <property type="entry name" value="GroEL-like equatorial domain"/>
    <property type="match status" value="1"/>
</dbReference>
<reference evidence="1" key="1">
    <citation type="submission" date="2022-06" db="EMBL/GenBank/DDBJ databases">
        <title>Genome Sequence of Candolleomyces eurysporus.</title>
        <authorList>
            <person name="Buettner E."/>
        </authorList>
    </citation>
    <scope>NUCLEOTIDE SEQUENCE</scope>
    <source>
        <strain evidence="1">VTCC 930004</strain>
    </source>
</reference>
<name>A0A9W8JDP4_9AGAR</name>
<keyword evidence="2" id="KW-1185">Reference proteome</keyword>
<dbReference type="AlphaFoldDB" id="A0A9W8JDP4"/>